<organism evidence="2 3">
    <name type="scientific">Liparis tanakae</name>
    <name type="common">Tanaka's snailfish</name>
    <dbReference type="NCBI Taxonomy" id="230148"/>
    <lineage>
        <taxon>Eukaryota</taxon>
        <taxon>Metazoa</taxon>
        <taxon>Chordata</taxon>
        <taxon>Craniata</taxon>
        <taxon>Vertebrata</taxon>
        <taxon>Euteleostomi</taxon>
        <taxon>Actinopterygii</taxon>
        <taxon>Neopterygii</taxon>
        <taxon>Teleostei</taxon>
        <taxon>Neoteleostei</taxon>
        <taxon>Acanthomorphata</taxon>
        <taxon>Eupercaria</taxon>
        <taxon>Perciformes</taxon>
        <taxon>Cottioidei</taxon>
        <taxon>Cottales</taxon>
        <taxon>Liparidae</taxon>
        <taxon>Liparis</taxon>
    </lineage>
</organism>
<name>A0A4Z2G126_9TELE</name>
<dbReference type="AlphaFoldDB" id="A0A4Z2G126"/>
<evidence type="ECO:0000313" key="2">
    <source>
        <dbReference type="EMBL" id="TNN46222.1"/>
    </source>
</evidence>
<protein>
    <submittedName>
        <fullName evidence="2">Uncharacterized protein</fullName>
    </submittedName>
</protein>
<feature type="region of interest" description="Disordered" evidence="1">
    <location>
        <begin position="130"/>
        <end position="159"/>
    </location>
</feature>
<proteinExistence type="predicted"/>
<sequence>MKGEELENGRDARHNSNYKSLRQKLNGIKRPSSTQYPPPQSQIFNQQTVPAGEGRMTEEEEKEQARRDFSDSVPRKLLTFFTAAICTSRSARFLTTQFRLYESLGFTPSSSLLPPVLDPVTFPTEVKDKWSGDDIRRSSSPNDSFESPDDLMSLPTCDL</sequence>
<evidence type="ECO:0000256" key="1">
    <source>
        <dbReference type="SAM" id="MobiDB-lite"/>
    </source>
</evidence>
<feature type="compositionally biased region" description="Basic and acidic residues" evidence="1">
    <location>
        <begin position="1"/>
        <end position="14"/>
    </location>
</feature>
<dbReference type="EMBL" id="SRLO01000801">
    <property type="protein sequence ID" value="TNN46222.1"/>
    <property type="molecule type" value="Genomic_DNA"/>
</dbReference>
<gene>
    <name evidence="2" type="ORF">EYF80_043572</name>
</gene>
<keyword evidence="3" id="KW-1185">Reference proteome</keyword>
<accession>A0A4Z2G126</accession>
<dbReference type="Proteomes" id="UP000314294">
    <property type="component" value="Unassembled WGS sequence"/>
</dbReference>
<comment type="caution">
    <text evidence="2">The sequence shown here is derived from an EMBL/GenBank/DDBJ whole genome shotgun (WGS) entry which is preliminary data.</text>
</comment>
<feature type="region of interest" description="Disordered" evidence="1">
    <location>
        <begin position="1"/>
        <end position="69"/>
    </location>
</feature>
<evidence type="ECO:0000313" key="3">
    <source>
        <dbReference type="Proteomes" id="UP000314294"/>
    </source>
</evidence>
<reference evidence="2 3" key="1">
    <citation type="submission" date="2019-03" db="EMBL/GenBank/DDBJ databases">
        <title>First draft genome of Liparis tanakae, snailfish: a comprehensive survey of snailfish specific genes.</title>
        <authorList>
            <person name="Kim W."/>
            <person name="Song I."/>
            <person name="Jeong J.-H."/>
            <person name="Kim D."/>
            <person name="Kim S."/>
            <person name="Ryu S."/>
            <person name="Song J.Y."/>
            <person name="Lee S.K."/>
        </authorList>
    </citation>
    <scope>NUCLEOTIDE SEQUENCE [LARGE SCALE GENOMIC DNA]</scope>
    <source>
        <tissue evidence="2">Muscle</tissue>
    </source>
</reference>